<gene>
    <name evidence="3" type="ORF">E4582_10470</name>
</gene>
<feature type="domain" description="DUF802" evidence="2">
    <location>
        <begin position="321"/>
        <end position="373"/>
    </location>
</feature>
<organism evidence="3 4">
    <name type="scientific">Luteimonas yindakuii</name>
    <dbReference type="NCBI Taxonomy" id="2565782"/>
    <lineage>
        <taxon>Bacteria</taxon>
        <taxon>Pseudomonadati</taxon>
        <taxon>Pseudomonadota</taxon>
        <taxon>Gammaproteobacteria</taxon>
        <taxon>Lysobacterales</taxon>
        <taxon>Lysobacteraceae</taxon>
        <taxon>Luteimonas</taxon>
    </lineage>
</organism>
<keyword evidence="1" id="KW-1133">Transmembrane helix</keyword>
<reference evidence="3 4" key="1">
    <citation type="submission" date="2019-01" db="EMBL/GenBank/DDBJ databases">
        <authorList>
            <person name="Zhang S."/>
        </authorList>
    </citation>
    <scope>NUCLEOTIDE SEQUENCE [LARGE SCALE GENOMIC DNA]</scope>
    <source>
        <strain evidence="3 4">1626</strain>
    </source>
</reference>
<feature type="domain" description="DUF802" evidence="2">
    <location>
        <begin position="376"/>
        <end position="428"/>
    </location>
</feature>
<keyword evidence="1" id="KW-0812">Transmembrane</keyword>
<protein>
    <submittedName>
        <fullName evidence="3">DUF802 domain-containing protein</fullName>
    </submittedName>
</protein>
<evidence type="ECO:0000256" key="1">
    <source>
        <dbReference type="SAM" id="Phobius"/>
    </source>
</evidence>
<feature type="transmembrane region" description="Helical" evidence="1">
    <location>
        <begin position="105"/>
        <end position="127"/>
    </location>
</feature>
<evidence type="ECO:0000313" key="4">
    <source>
        <dbReference type="Proteomes" id="UP000298681"/>
    </source>
</evidence>
<dbReference type="Pfam" id="PF05650">
    <property type="entry name" value="DUF802"/>
    <property type="match status" value="2"/>
</dbReference>
<evidence type="ECO:0000313" key="3">
    <source>
        <dbReference type="EMBL" id="TKS55141.1"/>
    </source>
</evidence>
<dbReference type="EMBL" id="SPUH01000001">
    <property type="protein sequence ID" value="TKS55141.1"/>
    <property type="molecule type" value="Genomic_DNA"/>
</dbReference>
<feature type="transmembrane region" description="Helical" evidence="1">
    <location>
        <begin position="5"/>
        <end position="25"/>
    </location>
</feature>
<dbReference type="AlphaFoldDB" id="A0A4Z1RN65"/>
<dbReference type="Proteomes" id="UP000298681">
    <property type="component" value="Unassembled WGS sequence"/>
</dbReference>
<dbReference type="InterPro" id="IPR008520">
    <property type="entry name" value="DUF802"/>
</dbReference>
<evidence type="ECO:0000259" key="2">
    <source>
        <dbReference type="Pfam" id="PF05650"/>
    </source>
</evidence>
<keyword evidence="4" id="KW-1185">Reference proteome</keyword>
<accession>A0A4Z1RN65</accession>
<keyword evidence="1" id="KW-0472">Membrane</keyword>
<feature type="transmembrane region" description="Helical" evidence="1">
    <location>
        <begin position="31"/>
        <end position="50"/>
    </location>
</feature>
<name>A0A4Z1RN65_9GAMM</name>
<proteinExistence type="predicted"/>
<sequence>MNRHLIHWPVFATGLLAIGWIGAGYLGSHTLALAVTLLIAALYLVGALELHRYRQATATLDRALDGLAEPPAVLADWLEQVDAALRGAVRLRVEEGRGPLPVPSLTPYLVGMLVLLGMLGTLLGMLLTLRGTGMALQTASDLQAVRDSLAAPVEGLGVAFGTSIAGVAASAMLGLLSALCRSERAAVVRRLDSAIATTLRLHSPAQQRDETLQLMRAQSTVMPALVERLQDMMAALDRQAQAAHAHQTAQQDSFHAGTAAAYERLAASVEQSLQRSASDSARAFGDALQPVVATTMEAVTRETTRLHQTVAAAVDSQLQALSAGVEANGQAMATLWRQALEQQREAQATLAATTRDHMDQVGTRFTEHAATLVDAVATQLDGTAARIGSAWDAALERQQAQHAQLVAQQQAALVAAGDGLASRAQTLLDDIAASHARLQDALASGDEQRLATWNREFSAIGTALRADWARIGDEAAQRQQAICDALARTAQQIGEQAQAHASATITEIATLVQAASEAPRAAAEVVAELRQKLSDSMVRDTELLAERAQLMDTLATLLDAVNHASVQQREAIDALVSTSAGLLERVGDRFVAQVEGETGKLDDAATRVGVGAAEVASLGEAFAGAVELFGASNERLLERLDGIGATLDATATRSDEQLAYYVAQAREVVDLSVLAQKQIIEELRQLPRVRDRVDA</sequence>
<comment type="caution">
    <text evidence="3">The sequence shown here is derived from an EMBL/GenBank/DDBJ whole genome shotgun (WGS) entry which is preliminary data.</text>
</comment>
<dbReference type="RefSeq" id="WP_134674496.1">
    <property type="nucleotide sequence ID" value="NZ_SPUH01000001.1"/>
</dbReference>